<reference evidence="2 3" key="1">
    <citation type="journal article" date="2012" name="Appl. Environ. Microbiol.">
        <title>Short-read sequencing for genomic analysis of the brown rot fungus Fibroporia radiculosa.</title>
        <authorList>
            <person name="Tang J.D."/>
            <person name="Perkins A.D."/>
            <person name="Sonstegard T.S."/>
            <person name="Schroeder S.G."/>
            <person name="Burgess S.C."/>
            <person name="Diehl S.V."/>
        </authorList>
    </citation>
    <scope>NUCLEOTIDE SEQUENCE [LARGE SCALE GENOMIC DNA]</scope>
    <source>
        <strain evidence="2 3">TFFH 294</strain>
    </source>
</reference>
<protein>
    <submittedName>
        <fullName evidence="2">Uncharacterized protein</fullName>
    </submittedName>
</protein>
<evidence type="ECO:0000313" key="3">
    <source>
        <dbReference type="Proteomes" id="UP000006352"/>
    </source>
</evidence>
<feature type="region of interest" description="Disordered" evidence="1">
    <location>
        <begin position="204"/>
        <end position="234"/>
    </location>
</feature>
<feature type="compositionally biased region" description="Basic and acidic residues" evidence="1">
    <location>
        <begin position="204"/>
        <end position="214"/>
    </location>
</feature>
<gene>
    <name evidence="2" type="ORF">FIBRA_00384</name>
</gene>
<dbReference type="RefSeq" id="XP_012177672.1">
    <property type="nucleotide sequence ID" value="XM_012322282.1"/>
</dbReference>
<dbReference type="EMBL" id="HE796880">
    <property type="protein sequence ID" value="CCL98389.1"/>
    <property type="molecule type" value="Genomic_DNA"/>
</dbReference>
<dbReference type="Proteomes" id="UP000006352">
    <property type="component" value="Unassembled WGS sequence"/>
</dbReference>
<dbReference type="GeneID" id="24093300"/>
<evidence type="ECO:0000256" key="1">
    <source>
        <dbReference type="SAM" id="MobiDB-lite"/>
    </source>
</evidence>
<name>J4GZW8_9APHY</name>
<evidence type="ECO:0000313" key="2">
    <source>
        <dbReference type="EMBL" id="CCL98389.1"/>
    </source>
</evidence>
<dbReference type="HOGENOM" id="CLU_637835_0_0_1"/>
<keyword evidence="3" id="KW-1185">Reference proteome</keyword>
<feature type="compositionally biased region" description="Polar residues" evidence="1">
    <location>
        <begin position="139"/>
        <end position="153"/>
    </location>
</feature>
<feature type="compositionally biased region" description="Pro residues" evidence="1">
    <location>
        <begin position="72"/>
        <end position="83"/>
    </location>
</feature>
<sequence>MARIQINTFMSKLQGDEKRLADLEFNLCIRGTGSKASTSQLRSKIGKDKELLASLKEQLQSCTEYFANLDRPFPPPRTGPPKPTYVSPNSTLPNGPRSHSPFRGQVPNVLRPQAPLTGSTQSMPRHPPSPTGFFGAPRATSSPVSQPPLNSSHARPDNHQAPKGAPDMSTHAEVDILTAQVQQLKDQLSQVSSRLERLTERLKETGAADCEGPKHKPQSAKDASPPPGAPTVKDVRRAVQDIQRMKEEFRMRISRMPHVFIPQIQWDPFAKLYTEASAEAALIEPELPVYVCTFDRHTIRRLIATLMVIEYLKHGREQKKIHNMIDLESLSLTVRFMKDIKKALSSGKNHVYSKDSESSSCFASLVEIEEEPNLPVTVTRPASTEYVPTTGLKRARETSPDEEDDDDHDSRPKKARLEHGAEQGSEPHGL</sequence>
<proteinExistence type="predicted"/>
<feature type="region of interest" description="Disordered" evidence="1">
    <location>
        <begin position="377"/>
        <end position="430"/>
    </location>
</feature>
<feature type="compositionally biased region" description="Basic and acidic residues" evidence="1">
    <location>
        <begin position="408"/>
        <end position="421"/>
    </location>
</feature>
<organism evidence="2 3">
    <name type="scientific">Fibroporia radiculosa</name>
    <dbReference type="NCBI Taxonomy" id="599839"/>
    <lineage>
        <taxon>Eukaryota</taxon>
        <taxon>Fungi</taxon>
        <taxon>Dikarya</taxon>
        <taxon>Basidiomycota</taxon>
        <taxon>Agaricomycotina</taxon>
        <taxon>Agaricomycetes</taxon>
        <taxon>Polyporales</taxon>
        <taxon>Fibroporiaceae</taxon>
        <taxon>Fibroporia</taxon>
    </lineage>
</organism>
<accession>J4GZW8</accession>
<dbReference type="InParanoid" id="J4GZW8"/>
<dbReference type="AlphaFoldDB" id="J4GZW8"/>
<feature type="region of interest" description="Disordered" evidence="1">
    <location>
        <begin position="68"/>
        <end position="168"/>
    </location>
</feature>